<feature type="binding site" evidence="6">
    <location>
        <position position="56"/>
    </location>
    <ligand>
        <name>S-adenosyl-L-methionine</name>
        <dbReference type="ChEBI" id="CHEBI:59789"/>
    </ligand>
</feature>
<feature type="binding site" evidence="6">
    <location>
        <position position="115"/>
    </location>
    <ligand>
        <name>S-adenosyl-L-methionine</name>
        <dbReference type="ChEBI" id="CHEBI:59789"/>
    </ligand>
</feature>
<evidence type="ECO:0000256" key="2">
    <source>
        <dbReference type="ARBA" id="ARBA00022552"/>
    </source>
</evidence>
<dbReference type="InterPro" id="IPR023397">
    <property type="entry name" value="SAM-dep_MeTrfase_MraW_recog"/>
</dbReference>
<dbReference type="SUPFAM" id="SSF81799">
    <property type="entry name" value="Putative methyltransferase TM0872, insert domain"/>
    <property type="match status" value="1"/>
</dbReference>
<evidence type="ECO:0000256" key="5">
    <source>
        <dbReference type="ARBA" id="ARBA00022691"/>
    </source>
</evidence>
<dbReference type="InterPro" id="IPR029063">
    <property type="entry name" value="SAM-dependent_MTases_sf"/>
</dbReference>
<keyword evidence="5 6" id="KW-0949">S-adenosyl-L-methionine</keyword>
<dbReference type="PANTHER" id="PTHR11265">
    <property type="entry name" value="S-ADENOSYL-METHYLTRANSFERASE MRAW"/>
    <property type="match status" value="1"/>
</dbReference>
<evidence type="ECO:0000256" key="6">
    <source>
        <dbReference type="HAMAP-Rule" id="MF_01007"/>
    </source>
</evidence>
<dbReference type="NCBIfam" id="TIGR00006">
    <property type="entry name" value="16S rRNA (cytosine(1402)-N(4))-methyltransferase RsmH"/>
    <property type="match status" value="1"/>
</dbReference>
<dbReference type="Proteomes" id="UP000320386">
    <property type="component" value="Chromosome"/>
</dbReference>
<dbReference type="KEGG" id="mcad:Pan265_08400"/>
<comment type="catalytic activity">
    <reaction evidence="6">
        <text>cytidine(1402) in 16S rRNA + S-adenosyl-L-methionine = N(4)-methylcytidine(1402) in 16S rRNA + S-adenosyl-L-homocysteine + H(+)</text>
        <dbReference type="Rhea" id="RHEA:42928"/>
        <dbReference type="Rhea" id="RHEA-COMP:10286"/>
        <dbReference type="Rhea" id="RHEA-COMP:10287"/>
        <dbReference type="ChEBI" id="CHEBI:15378"/>
        <dbReference type="ChEBI" id="CHEBI:57856"/>
        <dbReference type="ChEBI" id="CHEBI:59789"/>
        <dbReference type="ChEBI" id="CHEBI:74506"/>
        <dbReference type="ChEBI" id="CHEBI:82748"/>
        <dbReference type="EC" id="2.1.1.199"/>
    </reaction>
</comment>
<dbReference type="PIRSF" id="PIRSF004486">
    <property type="entry name" value="MraW"/>
    <property type="match status" value="1"/>
</dbReference>
<keyword evidence="8" id="KW-1185">Reference proteome</keyword>
<name>A0A518BVJ4_9BACT</name>
<dbReference type="Gene3D" id="3.40.50.150">
    <property type="entry name" value="Vaccinia Virus protein VP39"/>
    <property type="match status" value="1"/>
</dbReference>
<comment type="function">
    <text evidence="6">Specifically methylates the N4 position of cytidine in position 1402 (C1402) of 16S rRNA.</text>
</comment>
<feature type="binding site" evidence="6">
    <location>
        <begin position="36"/>
        <end position="38"/>
    </location>
    <ligand>
        <name>S-adenosyl-L-methionine</name>
        <dbReference type="ChEBI" id="CHEBI:59789"/>
    </ligand>
</feature>
<dbReference type="RefSeq" id="WP_145445143.1">
    <property type="nucleotide sequence ID" value="NZ_CP036280.1"/>
</dbReference>
<evidence type="ECO:0000313" key="7">
    <source>
        <dbReference type="EMBL" id="QDU70996.1"/>
    </source>
</evidence>
<evidence type="ECO:0000256" key="1">
    <source>
        <dbReference type="ARBA" id="ARBA00010396"/>
    </source>
</evidence>
<keyword evidence="6" id="KW-0963">Cytoplasm</keyword>
<organism evidence="7 8">
    <name type="scientific">Mucisphaera calidilacus</name>
    <dbReference type="NCBI Taxonomy" id="2527982"/>
    <lineage>
        <taxon>Bacteria</taxon>
        <taxon>Pseudomonadati</taxon>
        <taxon>Planctomycetota</taxon>
        <taxon>Phycisphaerae</taxon>
        <taxon>Phycisphaerales</taxon>
        <taxon>Phycisphaeraceae</taxon>
        <taxon>Mucisphaera</taxon>
    </lineage>
</organism>
<comment type="subcellular location">
    <subcellularLocation>
        <location evidence="6">Cytoplasm</location>
    </subcellularLocation>
</comment>
<dbReference type="GO" id="GO:0070475">
    <property type="term" value="P:rRNA base methylation"/>
    <property type="evidence" value="ECO:0007669"/>
    <property type="project" value="UniProtKB-UniRule"/>
</dbReference>
<evidence type="ECO:0000256" key="3">
    <source>
        <dbReference type="ARBA" id="ARBA00022603"/>
    </source>
</evidence>
<dbReference type="OrthoDB" id="9806637at2"/>
<dbReference type="GO" id="GO:0005737">
    <property type="term" value="C:cytoplasm"/>
    <property type="evidence" value="ECO:0007669"/>
    <property type="project" value="UniProtKB-SubCell"/>
</dbReference>
<dbReference type="PANTHER" id="PTHR11265:SF0">
    <property type="entry name" value="12S RRNA N4-METHYLCYTIDINE METHYLTRANSFERASE"/>
    <property type="match status" value="1"/>
</dbReference>
<dbReference type="HAMAP" id="MF_01007">
    <property type="entry name" value="16SrRNA_methyltr_H"/>
    <property type="match status" value="1"/>
</dbReference>
<dbReference type="GO" id="GO:0071424">
    <property type="term" value="F:rRNA (cytosine-N4-)-methyltransferase activity"/>
    <property type="evidence" value="ECO:0007669"/>
    <property type="project" value="UniProtKB-UniRule"/>
</dbReference>
<feature type="binding site" evidence="6">
    <location>
        <position position="87"/>
    </location>
    <ligand>
        <name>S-adenosyl-L-methionine</name>
        <dbReference type="ChEBI" id="CHEBI:59789"/>
    </ligand>
</feature>
<dbReference type="SUPFAM" id="SSF53335">
    <property type="entry name" value="S-adenosyl-L-methionine-dependent methyltransferases"/>
    <property type="match status" value="1"/>
</dbReference>
<keyword evidence="2 6" id="KW-0698">rRNA processing</keyword>
<accession>A0A518BVJ4</accession>
<reference evidence="7 8" key="1">
    <citation type="submission" date="2019-02" db="EMBL/GenBank/DDBJ databases">
        <title>Deep-cultivation of Planctomycetes and their phenomic and genomic characterization uncovers novel biology.</title>
        <authorList>
            <person name="Wiegand S."/>
            <person name="Jogler M."/>
            <person name="Boedeker C."/>
            <person name="Pinto D."/>
            <person name="Vollmers J."/>
            <person name="Rivas-Marin E."/>
            <person name="Kohn T."/>
            <person name="Peeters S.H."/>
            <person name="Heuer A."/>
            <person name="Rast P."/>
            <person name="Oberbeckmann S."/>
            <person name="Bunk B."/>
            <person name="Jeske O."/>
            <person name="Meyerdierks A."/>
            <person name="Storesund J.E."/>
            <person name="Kallscheuer N."/>
            <person name="Luecker S."/>
            <person name="Lage O.M."/>
            <person name="Pohl T."/>
            <person name="Merkel B.J."/>
            <person name="Hornburger P."/>
            <person name="Mueller R.-W."/>
            <person name="Bruemmer F."/>
            <person name="Labrenz M."/>
            <person name="Spormann A.M."/>
            <person name="Op den Camp H."/>
            <person name="Overmann J."/>
            <person name="Amann R."/>
            <person name="Jetten M.S.M."/>
            <person name="Mascher T."/>
            <person name="Medema M.H."/>
            <person name="Devos D.P."/>
            <person name="Kaster A.-K."/>
            <person name="Ovreas L."/>
            <person name="Rohde M."/>
            <person name="Galperin M.Y."/>
            <person name="Jogler C."/>
        </authorList>
    </citation>
    <scope>NUCLEOTIDE SEQUENCE [LARGE SCALE GENOMIC DNA]</scope>
    <source>
        <strain evidence="7 8">Pan265</strain>
    </source>
</reference>
<feature type="binding site" evidence="6">
    <location>
        <position position="108"/>
    </location>
    <ligand>
        <name>S-adenosyl-L-methionine</name>
        <dbReference type="ChEBI" id="CHEBI:59789"/>
    </ligand>
</feature>
<dbReference type="EMBL" id="CP036280">
    <property type="protein sequence ID" value="QDU70996.1"/>
    <property type="molecule type" value="Genomic_DNA"/>
</dbReference>
<dbReference type="InterPro" id="IPR002903">
    <property type="entry name" value="RsmH"/>
</dbReference>
<keyword evidence="3 6" id="KW-0489">Methyltransferase</keyword>
<dbReference type="Gene3D" id="1.10.150.170">
    <property type="entry name" value="Putative methyltransferase TM0872, insert domain"/>
    <property type="match status" value="1"/>
</dbReference>
<dbReference type="Pfam" id="PF01795">
    <property type="entry name" value="Methyltransf_5"/>
    <property type="match status" value="1"/>
</dbReference>
<evidence type="ECO:0000313" key="8">
    <source>
        <dbReference type="Proteomes" id="UP000320386"/>
    </source>
</evidence>
<sequence>MPDSLHGHVPVLLRQTVEALDPQPGETAIDATAGRGGHAEAILERIRPGGRLLLIDRDPGNLAYSRERLAAAARSGDVALEAYHGSFARLGDAMAEHGLDRADVLLADLGFASNQVDQAERGLAFSEDGPLDMRLDPTGGTTAADLVAEASERELADLIYRFGEERLSRRIARKIVEARREQPIIVTKALAELVRDVYGPAAHRSRMHPATRTFMALRIAVNQELTALESLLEQIPGSVAAGGRVGIISFHSLEDRPVKRAFAGWKRENRAALISRKPIEADLAEATANPRSRSAKLRALIWHG</sequence>
<dbReference type="AlphaFoldDB" id="A0A518BVJ4"/>
<dbReference type="EC" id="2.1.1.199" evidence="6"/>
<gene>
    <name evidence="6 7" type="primary">rsmH</name>
    <name evidence="7" type="ORF">Pan265_08400</name>
</gene>
<comment type="similarity">
    <text evidence="1 6">Belongs to the methyltransferase superfamily. RsmH family.</text>
</comment>
<protein>
    <recommendedName>
        <fullName evidence="6">Ribosomal RNA small subunit methyltransferase H</fullName>
        <ecNumber evidence="6">2.1.1.199</ecNumber>
    </recommendedName>
    <alternativeName>
        <fullName evidence="6">16S rRNA m(4)C1402 methyltransferase</fullName>
    </alternativeName>
    <alternativeName>
        <fullName evidence="6">rRNA (cytosine-N(4)-)-methyltransferase RsmH</fullName>
    </alternativeName>
</protein>
<evidence type="ECO:0000256" key="4">
    <source>
        <dbReference type="ARBA" id="ARBA00022679"/>
    </source>
</evidence>
<keyword evidence="4 6" id="KW-0808">Transferase</keyword>
<proteinExistence type="inferred from homology"/>